<dbReference type="InterPro" id="IPR002933">
    <property type="entry name" value="Peptidase_M20"/>
</dbReference>
<dbReference type="Pfam" id="PF01546">
    <property type="entry name" value="Peptidase_M20"/>
    <property type="match status" value="1"/>
</dbReference>
<evidence type="ECO:0000256" key="1">
    <source>
        <dbReference type="PIRNR" id="PIRNR037226"/>
    </source>
</evidence>
<feature type="region of interest" description="Disordered" evidence="2">
    <location>
        <begin position="1"/>
        <end position="30"/>
    </location>
</feature>
<reference evidence="4" key="1">
    <citation type="submission" date="2016-10" db="EMBL/GenBank/DDBJ databases">
        <authorList>
            <person name="de Groot N.N."/>
        </authorList>
    </citation>
    <scope>NUCLEOTIDE SEQUENCE [LARGE SCALE GENOMIC DNA]</scope>
    <source>
        <strain evidence="4">CGMCC 1.10697</strain>
    </source>
</reference>
<dbReference type="InterPro" id="IPR011650">
    <property type="entry name" value="Peptidase_M20_dimer"/>
</dbReference>
<dbReference type="InterPro" id="IPR052030">
    <property type="entry name" value="Peptidase_M20/M20A_hydrolases"/>
</dbReference>
<accession>A0A1I1AM01</accession>
<dbReference type="SUPFAM" id="SSF53187">
    <property type="entry name" value="Zn-dependent exopeptidases"/>
    <property type="match status" value="1"/>
</dbReference>
<dbReference type="AlphaFoldDB" id="A0A1I1AM01"/>
<dbReference type="STRING" id="748909.SAMN05192575_10947"/>
<evidence type="ECO:0000313" key="5">
    <source>
        <dbReference type="Proteomes" id="UP000199113"/>
    </source>
</evidence>
<dbReference type="NCBIfam" id="TIGR01891">
    <property type="entry name" value="amidohydrolases"/>
    <property type="match status" value="1"/>
</dbReference>
<dbReference type="CDD" id="cd05672">
    <property type="entry name" value="M20_ACY1L2-like"/>
    <property type="match status" value="1"/>
</dbReference>
<dbReference type="GO" id="GO:0005737">
    <property type="term" value="C:cytoplasm"/>
    <property type="evidence" value="ECO:0007669"/>
    <property type="project" value="TreeGrafter"/>
</dbReference>
<dbReference type="Gene3D" id="3.30.70.360">
    <property type="match status" value="1"/>
</dbReference>
<protein>
    <recommendedName>
        <fullName evidence="1">Peptidase M20 domain-containing protein 2</fullName>
    </recommendedName>
</protein>
<comment type="similarity">
    <text evidence="1">Belongs to the peptidase M20A family.</text>
</comment>
<dbReference type="PANTHER" id="PTHR30575">
    <property type="entry name" value="PEPTIDASE M20"/>
    <property type="match status" value="1"/>
</dbReference>
<organism evidence="4 5">
    <name type="scientific">Nocardioides alpinus</name>
    <dbReference type="NCBI Taxonomy" id="748909"/>
    <lineage>
        <taxon>Bacteria</taxon>
        <taxon>Bacillati</taxon>
        <taxon>Actinomycetota</taxon>
        <taxon>Actinomycetes</taxon>
        <taxon>Propionibacteriales</taxon>
        <taxon>Nocardioidaceae</taxon>
        <taxon>Nocardioides</taxon>
    </lineage>
</organism>
<dbReference type="GO" id="GO:0016805">
    <property type="term" value="F:dipeptidase activity"/>
    <property type="evidence" value="ECO:0007669"/>
    <property type="project" value="InterPro"/>
</dbReference>
<evidence type="ECO:0000259" key="3">
    <source>
        <dbReference type="Pfam" id="PF07687"/>
    </source>
</evidence>
<dbReference type="EMBL" id="FOKC01000009">
    <property type="protein sequence ID" value="SFB37430.1"/>
    <property type="molecule type" value="Genomic_DNA"/>
</dbReference>
<dbReference type="Gene3D" id="3.40.630.10">
    <property type="entry name" value="Zn peptidases"/>
    <property type="match status" value="1"/>
</dbReference>
<dbReference type="PIRSF" id="PIRSF037226">
    <property type="entry name" value="Amidohydrolase_ACY1L2_prd"/>
    <property type="match status" value="1"/>
</dbReference>
<dbReference type="GO" id="GO:0046657">
    <property type="term" value="P:folic acid catabolic process"/>
    <property type="evidence" value="ECO:0007669"/>
    <property type="project" value="TreeGrafter"/>
</dbReference>
<dbReference type="SUPFAM" id="SSF55031">
    <property type="entry name" value="Bacterial exopeptidase dimerisation domain"/>
    <property type="match status" value="1"/>
</dbReference>
<sequence length="461" mass="48690">MLHMTDIHAQTSYDSTDHPRDLSTPTPPDGFLLGHLAEQTRRRALTERAPQAGTAGADRDLLDALRAAVEDLGPTLVAASHDLSQHPEVSFEEHRSAAALADLVEARGIEVVREAHGLATGLRAEVGDPDGPTIAVLSEYDALPGIGHGCGHNVIATAGLGAFLALAAVADRLPGRVVWLGTPAEEGGGGKEIMAGHGAFDGVDAALMVHPFTFDIADPVFLGRRQLRATFTGVTSHASAQPFMGRNALDAVNLMYTGVGLHRQQMPATDRVHGVVTAGGERPNVIPEHAEMLFYLRSEHTESLAVLSERVADIARGAALMTGCGVELTWDEAPPYLPVRGNGPLAAAWTTRYGECGRTVLPPDVVPRMFAGSTDFGNVSYRMPGVHAMVKITDADLSLHTREFADAAASEEADRVVLDSAWSLAAVSADWLCDPVLRKAADDDFEAAGGAVDVPSFFGKA</sequence>
<dbReference type="InterPro" id="IPR017144">
    <property type="entry name" value="Xaa-Arg_dipeptidase"/>
</dbReference>
<dbReference type="InterPro" id="IPR017439">
    <property type="entry name" value="Amidohydrolase"/>
</dbReference>
<dbReference type="FunFam" id="3.30.70.360:FF:000004">
    <property type="entry name" value="Peptidase M20 domain-containing protein 2"/>
    <property type="match status" value="1"/>
</dbReference>
<dbReference type="PANTHER" id="PTHR30575:SF0">
    <property type="entry name" value="XAA-ARG DIPEPTIDASE"/>
    <property type="match status" value="1"/>
</dbReference>
<name>A0A1I1AM01_9ACTN</name>
<dbReference type="Pfam" id="PF07687">
    <property type="entry name" value="M20_dimer"/>
    <property type="match status" value="1"/>
</dbReference>
<keyword evidence="4" id="KW-0378">Hydrolase</keyword>
<evidence type="ECO:0000256" key="2">
    <source>
        <dbReference type="SAM" id="MobiDB-lite"/>
    </source>
</evidence>
<evidence type="ECO:0000313" key="4">
    <source>
        <dbReference type="EMBL" id="SFB37430.1"/>
    </source>
</evidence>
<dbReference type="GO" id="GO:0071713">
    <property type="term" value="F:para-aminobenzoyl-glutamate hydrolase activity"/>
    <property type="evidence" value="ECO:0007669"/>
    <property type="project" value="TreeGrafter"/>
</dbReference>
<dbReference type="InterPro" id="IPR036264">
    <property type="entry name" value="Bact_exopeptidase_dim_dom"/>
</dbReference>
<dbReference type="Proteomes" id="UP000199113">
    <property type="component" value="Unassembled WGS sequence"/>
</dbReference>
<proteinExistence type="inferred from homology"/>
<feature type="domain" description="Peptidase M20 dimerisation" evidence="3">
    <location>
        <begin position="226"/>
        <end position="316"/>
    </location>
</feature>
<gene>
    <name evidence="4" type="ORF">SAMN05192575_10947</name>
</gene>